<sequence>MTGDAEHHVWARMPEGTRAAMAGLPGTQLQTLLLAVARDRAERVRPPELLRRWRADRLVRPSAADPRVLAAVESRLWHLLPATFDGVELSPVTPLGTCAAVAPGSQNRIVTTMRTAEVVSDSTNALAVEAADRRSRQPATGEVHLAAAHRLLRAQRFGPGMGAHFRLFSLVSSARATGGADTETKLLRHHLDYWQRVLTGVPGGRVRFTLFDRPALRAATTGAVEEPDRDRGRGYYRDLALRLTGADTELGDGGFTDWTAQLLGNAKERCLTSCISVERLATLAPGWHRVRD</sequence>
<comment type="caution">
    <text evidence="1">The sequence shown here is derived from an EMBL/GenBank/DDBJ whole genome shotgun (WGS) entry which is preliminary data.</text>
</comment>
<protein>
    <submittedName>
        <fullName evidence="1">Uncharacterized protein</fullName>
    </submittedName>
</protein>
<dbReference type="RefSeq" id="WP_239163181.1">
    <property type="nucleotide sequence ID" value="NZ_BOMV01000065.1"/>
</dbReference>
<dbReference type="AlphaFoldDB" id="A0A919K186"/>
<keyword evidence="2" id="KW-1185">Reference proteome</keyword>
<gene>
    <name evidence="1" type="ORF">Ari01nite_62400</name>
</gene>
<evidence type="ECO:0000313" key="1">
    <source>
        <dbReference type="EMBL" id="GIE98775.1"/>
    </source>
</evidence>
<organism evidence="1 2">
    <name type="scientific">Paractinoplanes rishiriensis</name>
    <dbReference type="NCBI Taxonomy" id="1050105"/>
    <lineage>
        <taxon>Bacteria</taxon>
        <taxon>Bacillati</taxon>
        <taxon>Actinomycetota</taxon>
        <taxon>Actinomycetes</taxon>
        <taxon>Micromonosporales</taxon>
        <taxon>Micromonosporaceae</taxon>
        <taxon>Paractinoplanes</taxon>
    </lineage>
</organism>
<dbReference type="Proteomes" id="UP000636960">
    <property type="component" value="Unassembled WGS sequence"/>
</dbReference>
<dbReference type="EMBL" id="BOMV01000065">
    <property type="protein sequence ID" value="GIE98775.1"/>
    <property type="molecule type" value="Genomic_DNA"/>
</dbReference>
<proteinExistence type="predicted"/>
<reference evidence="1" key="1">
    <citation type="submission" date="2021-01" db="EMBL/GenBank/DDBJ databases">
        <title>Whole genome shotgun sequence of Actinoplanes rishiriensis NBRC 108556.</title>
        <authorList>
            <person name="Komaki H."/>
            <person name="Tamura T."/>
        </authorList>
    </citation>
    <scope>NUCLEOTIDE SEQUENCE</scope>
    <source>
        <strain evidence="1">NBRC 108556</strain>
    </source>
</reference>
<evidence type="ECO:0000313" key="2">
    <source>
        <dbReference type="Proteomes" id="UP000636960"/>
    </source>
</evidence>
<name>A0A919K186_9ACTN</name>
<accession>A0A919K186</accession>